<sequence length="57" mass="7234">MKFNDWEEFDDIYGDDESLTEQRKNNKTRKRKWREIEAIKEKQRLRRELAEFYHEAL</sequence>
<dbReference type="InterPro" id="IPR058059">
    <property type="entry name" value="PA3496-like"/>
</dbReference>
<gene>
    <name evidence="1" type="ORF">SG34_007670</name>
</gene>
<reference evidence="1 2" key="1">
    <citation type="journal article" date="2015" name="Genome Announc.">
        <title>Draft Genome Sequences of Marine Isolates of Thalassomonas viridans and Thalassomonas actiniarum.</title>
        <authorList>
            <person name="Olonade I."/>
            <person name="van Zyl L.J."/>
            <person name="Trindade M."/>
        </authorList>
    </citation>
    <scope>NUCLEOTIDE SEQUENCE [LARGE SCALE GENOMIC DNA]</scope>
    <source>
        <strain evidence="1 2">XOM25</strain>
    </source>
</reference>
<accession>A0AAF0CA38</accession>
<dbReference type="NCBIfam" id="NF046101">
    <property type="entry name" value="PA3496_fam"/>
    <property type="match status" value="1"/>
</dbReference>
<dbReference type="Pfam" id="PF12065">
    <property type="entry name" value="DUF3545"/>
    <property type="match status" value="1"/>
</dbReference>
<dbReference type="AlphaFoldDB" id="A0AAF0CA38"/>
<proteinExistence type="predicted"/>
<dbReference type="InterPro" id="IPR021932">
    <property type="entry name" value="DUF3545"/>
</dbReference>
<dbReference type="EMBL" id="CP059733">
    <property type="protein sequence ID" value="WDE08172.1"/>
    <property type="molecule type" value="Genomic_DNA"/>
</dbReference>
<name>A0AAF0CA38_9GAMM</name>
<evidence type="ECO:0000313" key="1">
    <source>
        <dbReference type="EMBL" id="WDE08172.1"/>
    </source>
</evidence>
<organism evidence="1 2">
    <name type="scientific">Thalassomonas viridans</name>
    <dbReference type="NCBI Taxonomy" id="137584"/>
    <lineage>
        <taxon>Bacteria</taxon>
        <taxon>Pseudomonadati</taxon>
        <taxon>Pseudomonadota</taxon>
        <taxon>Gammaproteobacteria</taxon>
        <taxon>Alteromonadales</taxon>
        <taxon>Colwelliaceae</taxon>
        <taxon>Thalassomonas</taxon>
    </lineage>
</organism>
<protein>
    <submittedName>
        <fullName evidence="1">DUF3545 family protein</fullName>
    </submittedName>
</protein>
<evidence type="ECO:0000313" key="2">
    <source>
        <dbReference type="Proteomes" id="UP000032352"/>
    </source>
</evidence>
<dbReference type="Proteomes" id="UP000032352">
    <property type="component" value="Chromosome"/>
</dbReference>
<reference evidence="1 2" key="2">
    <citation type="journal article" date="2022" name="Mar. Drugs">
        <title>Bioassay-Guided Fractionation Leads to the Detection of Cholic Acid Generated by the Rare Thalassomonas sp.</title>
        <authorList>
            <person name="Pheiffer F."/>
            <person name="Schneider Y.K."/>
            <person name="Hansen E.H."/>
            <person name="Andersen J.H."/>
            <person name="Isaksson J."/>
            <person name="Busche T."/>
            <person name="R C."/>
            <person name="Kalinowski J."/>
            <person name="Zyl L.V."/>
            <person name="Trindade M."/>
        </authorList>
    </citation>
    <scope>NUCLEOTIDE SEQUENCE [LARGE SCALE GENOMIC DNA]</scope>
    <source>
        <strain evidence="1 2">XOM25</strain>
    </source>
</reference>
<dbReference type="KEGG" id="tvd:SG34_007670"/>
<keyword evidence="2" id="KW-1185">Reference proteome</keyword>